<evidence type="ECO:0000259" key="6">
    <source>
        <dbReference type="PROSITE" id="PS50041"/>
    </source>
</evidence>
<keyword evidence="5" id="KW-0472">Membrane</keyword>
<dbReference type="KEGG" id="cfr:102507489"/>
<dbReference type="RefSeq" id="XP_014420651.2">
    <property type="nucleotide sequence ID" value="XM_014565165.2"/>
</dbReference>
<dbReference type="InterPro" id="IPR001304">
    <property type="entry name" value="C-type_lectin-like"/>
</dbReference>
<dbReference type="PROSITE" id="PS50041">
    <property type="entry name" value="C_TYPE_LECTIN_2"/>
    <property type="match status" value="1"/>
</dbReference>
<organism evidence="7 8">
    <name type="scientific">Camelus ferus</name>
    <name type="common">Wild bactrian camel</name>
    <name type="synonym">Camelus bactrianus ferus</name>
    <dbReference type="NCBI Taxonomy" id="419612"/>
    <lineage>
        <taxon>Eukaryota</taxon>
        <taxon>Metazoa</taxon>
        <taxon>Chordata</taxon>
        <taxon>Craniata</taxon>
        <taxon>Vertebrata</taxon>
        <taxon>Euteleostomi</taxon>
        <taxon>Mammalia</taxon>
        <taxon>Eutheria</taxon>
        <taxon>Laurasiatheria</taxon>
        <taxon>Artiodactyla</taxon>
        <taxon>Tylopoda</taxon>
        <taxon>Camelidae</taxon>
        <taxon>Camelus</taxon>
    </lineage>
</organism>
<evidence type="ECO:0000256" key="2">
    <source>
        <dbReference type="ARBA" id="ARBA00023157"/>
    </source>
</evidence>
<keyword evidence="1" id="KW-0430">Lectin</keyword>
<gene>
    <name evidence="8" type="primary">CLEC4F</name>
</gene>
<dbReference type="InterPro" id="IPR033989">
    <property type="entry name" value="CD209-like_CTLD"/>
</dbReference>
<evidence type="ECO:0000256" key="5">
    <source>
        <dbReference type="SAM" id="Phobius"/>
    </source>
</evidence>
<protein>
    <submittedName>
        <fullName evidence="8">C-type lectin domain family 4 member F</fullName>
    </submittedName>
</protein>
<dbReference type="GeneID" id="102507489"/>
<keyword evidence="3" id="KW-0175">Coiled coil</keyword>
<feature type="coiled-coil region" evidence="3">
    <location>
        <begin position="313"/>
        <end position="347"/>
    </location>
</feature>
<accession>A0A8B7KEG7</accession>
<proteinExistence type="predicted"/>
<dbReference type="InterPro" id="IPR050111">
    <property type="entry name" value="C-type_lectin/snaclec_domain"/>
</dbReference>
<evidence type="ECO:0000256" key="3">
    <source>
        <dbReference type="SAM" id="Coils"/>
    </source>
</evidence>
<dbReference type="Pfam" id="PF00059">
    <property type="entry name" value="Lectin_C"/>
    <property type="match status" value="1"/>
</dbReference>
<feature type="region of interest" description="Disordered" evidence="4">
    <location>
        <begin position="66"/>
        <end position="93"/>
    </location>
</feature>
<name>A0A8B7KEG7_CAMFR</name>
<evidence type="ECO:0000313" key="8">
    <source>
        <dbReference type="RefSeq" id="XP_014420651.2"/>
    </source>
</evidence>
<keyword evidence="7" id="KW-1185">Reference proteome</keyword>
<dbReference type="AlphaFoldDB" id="A0A8B7KEG7"/>
<evidence type="ECO:0000256" key="1">
    <source>
        <dbReference type="ARBA" id="ARBA00022734"/>
    </source>
</evidence>
<keyword evidence="5" id="KW-0812">Transmembrane</keyword>
<feature type="region of interest" description="Disordered" evidence="4">
    <location>
        <begin position="1"/>
        <end position="33"/>
    </location>
</feature>
<dbReference type="GO" id="GO:0030246">
    <property type="term" value="F:carbohydrate binding"/>
    <property type="evidence" value="ECO:0007669"/>
    <property type="project" value="UniProtKB-KW"/>
</dbReference>
<reference evidence="8" key="1">
    <citation type="submission" date="2025-08" db="UniProtKB">
        <authorList>
            <consortium name="RefSeq"/>
        </authorList>
    </citation>
    <scope>IDENTIFICATION</scope>
    <source>
        <tissue evidence="8">Ear skin</tissue>
    </source>
</reference>
<dbReference type="Gene3D" id="1.20.5.170">
    <property type="match status" value="6"/>
</dbReference>
<dbReference type="SUPFAM" id="SSF56436">
    <property type="entry name" value="C-type lectin-like"/>
    <property type="match status" value="1"/>
</dbReference>
<feature type="domain" description="C-type lectin" evidence="6">
    <location>
        <begin position="570"/>
        <end position="688"/>
    </location>
</feature>
<dbReference type="Proteomes" id="UP000694856">
    <property type="component" value="Chromosome 15"/>
</dbReference>
<dbReference type="InterPro" id="IPR016187">
    <property type="entry name" value="CTDL_fold"/>
</dbReference>
<keyword evidence="2" id="KW-1015">Disulfide bond</keyword>
<dbReference type="CDD" id="cd03590">
    <property type="entry name" value="CLECT_DC-SIGN_like"/>
    <property type="match status" value="1"/>
</dbReference>
<dbReference type="PANTHER" id="PTHR22803">
    <property type="entry name" value="MANNOSE, PHOSPHOLIPASE, LECTIN RECEPTOR RELATED"/>
    <property type="match status" value="1"/>
</dbReference>
<dbReference type="InterPro" id="IPR018378">
    <property type="entry name" value="C-type_lectin_CS"/>
</dbReference>
<dbReference type="PROSITE" id="PS00615">
    <property type="entry name" value="C_TYPE_LECTIN_1"/>
    <property type="match status" value="1"/>
</dbReference>
<dbReference type="CTD" id="165530"/>
<feature type="coiled-coil region" evidence="3">
    <location>
        <begin position="372"/>
        <end position="562"/>
    </location>
</feature>
<evidence type="ECO:0000313" key="7">
    <source>
        <dbReference type="Proteomes" id="UP000694856"/>
    </source>
</evidence>
<dbReference type="Gene3D" id="3.10.100.10">
    <property type="entry name" value="Mannose-Binding Protein A, subunit A"/>
    <property type="match status" value="1"/>
</dbReference>
<feature type="compositionally biased region" description="Basic and acidic residues" evidence="4">
    <location>
        <begin position="84"/>
        <end position="93"/>
    </location>
</feature>
<evidence type="ECO:0000256" key="4">
    <source>
        <dbReference type="SAM" id="MobiDB-lite"/>
    </source>
</evidence>
<dbReference type="SMART" id="SM00034">
    <property type="entry name" value="CLECT"/>
    <property type="match status" value="1"/>
</dbReference>
<sequence>MGLRGGQGRRERMGGRWRLAPGSPEGKGPDEMLLQSQQGREAELRGWLGLTQTYISVSISAVLLPTTAGPQHGPQEPATGSSPWRREEAEMSGDEVHFCTDSQSVSLCSQGLDSAAVTPAASKMPRRLWATLAFVAVTLVSSLVALFVVVLQNPRPELEASFQTFQARVPGGSSSGQFPGELDHPYHLDRVAELQEAVQMCRGHVENSSAWSLEIQMLMCRVDNVSSQIQSLGGRLDNASADIQMVKGRLKDAHTWSFQTQMLRSSLEGTSSEIQKLKGDLEEAEAVNSQTQSFLKSSLGNTSMELRLLSRGLDDVDTEIQVLKAGLETANAQILLANSNLQNASAQIHVLRGHLDGIDDLRAQQQDFRRGLEGATSEMQRLKESLQNTNTVNSQTQTFIKGSLDNTSAEIQALRSHLERAGDELHLLRRDLETATAQTQRANGRLEQTDAQVQVLQTRLENATALKPNIQVLNGQLRDASREIETLKQGMRDAAALNSKTQMLESQLQKASAEIQKLKGDLKNTKTLTTKIQEMQSSLETLRAASASLEQQQRTRNQLLQLILQGWKSYNGNLYYFSLAEKSWHDAEQSCVSQGAHLASVTSEEEQAFLMQFTSTAYHWIGLTDWGTEGHWRWADDTPFNSARSSAFWDQNQPDNWRHRNGLTEDCVHVQKKWNDMYCSALYHWVCKKPMAGV</sequence>
<feature type="transmembrane region" description="Helical" evidence="5">
    <location>
        <begin position="128"/>
        <end position="151"/>
    </location>
</feature>
<keyword evidence="5" id="KW-1133">Transmembrane helix</keyword>
<dbReference type="InterPro" id="IPR016186">
    <property type="entry name" value="C-type_lectin-like/link_sf"/>
</dbReference>